<sequence length="111" mass="12184">ESIEDLEERLCALQHTTKAETPNTTTATTTTPPHSTQATTRTCLDLDDDIDDDDEYTNRRPDVDNDEDEEMAPGLSLAWAAVVRPNVLASIVFPRSRSVGPKVSFHGSTLV</sequence>
<gene>
    <name evidence="2" type="ORF">SARC_17567</name>
</gene>
<evidence type="ECO:0000313" key="3">
    <source>
        <dbReference type="Proteomes" id="UP000054560"/>
    </source>
</evidence>
<name>A0A0L0EZW8_9EUKA</name>
<dbReference type="RefSeq" id="XP_014143816.1">
    <property type="nucleotide sequence ID" value="XM_014288341.1"/>
</dbReference>
<feature type="non-terminal residue" evidence="2">
    <location>
        <position position="1"/>
    </location>
</feature>
<dbReference type="GeneID" id="25918071"/>
<dbReference type="AlphaFoldDB" id="A0A0L0EZW8"/>
<dbReference type="EMBL" id="KQ252806">
    <property type="protein sequence ID" value="KNC69914.1"/>
    <property type="molecule type" value="Genomic_DNA"/>
</dbReference>
<feature type="compositionally biased region" description="Acidic residues" evidence="1">
    <location>
        <begin position="45"/>
        <end position="55"/>
    </location>
</feature>
<dbReference type="Proteomes" id="UP000054560">
    <property type="component" value="Unassembled WGS sequence"/>
</dbReference>
<protein>
    <submittedName>
        <fullName evidence="2">Uncharacterized protein</fullName>
    </submittedName>
</protein>
<proteinExistence type="predicted"/>
<accession>A0A0L0EZW8</accession>
<evidence type="ECO:0000313" key="2">
    <source>
        <dbReference type="EMBL" id="KNC69914.1"/>
    </source>
</evidence>
<organism evidence="2 3">
    <name type="scientific">Sphaeroforma arctica JP610</name>
    <dbReference type="NCBI Taxonomy" id="667725"/>
    <lineage>
        <taxon>Eukaryota</taxon>
        <taxon>Ichthyosporea</taxon>
        <taxon>Ichthyophonida</taxon>
        <taxon>Sphaeroforma</taxon>
    </lineage>
</organism>
<reference evidence="2 3" key="1">
    <citation type="submission" date="2011-02" db="EMBL/GenBank/DDBJ databases">
        <title>The Genome Sequence of Sphaeroforma arctica JP610.</title>
        <authorList>
            <consortium name="The Broad Institute Genome Sequencing Platform"/>
            <person name="Russ C."/>
            <person name="Cuomo C."/>
            <person name="Young S.K."/>
            <person name="Zeng Q."/>
            <person name="Gargeya S."/>
            <person name="Alvarado L."/>
            <person name="Berlin A."/>
            <person name="Chapman S.B."/>
            <person name="Chen Z."/>
            <person name="Freedman E."/>
            <person name="Gellesch M."/>
            <person name="Goldberg J."/>
            <person name="Griggs A."/>
            <person name="Gujja S."/>
            <person name="Heilman E."/>
            <person name="Heiman D."/>
            <person name="Howarth C."/>
            <person name="Mehta T."/>
            <person name="Neiman D."/>
            <person name="Pearson M."/>
            <person name="Roberts A."/>
            <person name="Saif S."/>
            <person name="Shea T."/>
            <person name="Shenoy N."/>
            <person name="Sisk P."/>
            <person name="Stolte C."/>
            <person name="Sykes S."/>
            <person name="White J."/>
            <person name="Yandava C."/>
            <person name="Burger G."/>
            <person name="Gray M.W."/>
            <person name="Holland P.W.H."/>
            <person name="King N."/>
            <person name="Lang F.B.F."/>
            <person name="Roger A.J."/>
            <person name="Ruiz-Trillo I."/>
            <person name="Haas B."/>
            <person name="Nusbaum C."/>
            <person name="Birren B."/>
        </authorList>
    </citation>
    <scope>NUCLEOTIDE SEQUENCE [LARGE SCALE GENOMIC DNA]</scope>
    <source>
        <strain evidence="2 3">JP610</strain>
    </source>
</reference>
<keyword evidence="3" id="KW-1185">Reference proteome</keyword>
<feature type="region of interest" description="Disordered" evidence="1">
    <location>
        <begin position="14"/>
        <end position="71"/>
    </location>
</feature>
<evidence type="ECO:0000256" key="1">
    <source>
        <dbReference type="SAM" id="MobiDB-lite"/>
    </source>
</evidence>
<feature type="compositionally biased region" description="Low complexity" evidence="1">
    <location>
        <begin position="19"/>
        <end position="42"/>
    </location>
</feature>